<dbReference type="OrthoDB" id="838275at2"/>
<reference evidence="2" key="1">
    <citation type="submission" date="2016-11" db="EMBL/GenBank/DDBJ databases">
        <authorList>
            <person name="Varghese N."/>
            <person name="Submissions S."/>
        </authorList>
    </citation>
    <scope>NUCLEOTIDE SEQUENCE [LARGE SCALE GENOMIC DNA]</scope>
    <source>
        <strain evidence="2">DSM 15292</strain>
    </source>
</reference>
<dbReference type="EMBL" id="FSRC01000002">
    <property type="protein sequence ID" value="SIO07240.1"/>
    <property type="molecule type" value="Genomic_DNA"/>
</dbReference>
<evidence type="ECO:0000313" key="1">
    <source>
        <dbReference type="EMBL" id="SIO07240.1"/>
    </source>
</evidence>
<organism evidence="1 2">
    <name type="scientific">Algoriphagus halophilus</name>
    <dbReference type="NCBI Taxonomy" id="226505"/>
    <lineage>
        <taxon>Bacteria</taxon>
        <taxon>Pseudomonadati</taxon>
        <taxon>Bacteroidota</taxon>
        <taxon>Cytophagia</taxon>
        <taxon>Cytophagales</taxon>
        <taxon>Cyclobacteriaceae</taxon>
        <taxon>Algoriphagus</taxon>
    </lineage>
</organism>
<accession>A0A1N6GI65</accession>
<proteinExistence type="predicted"/>
<evidence type="ECO:0000313" key="2">
    <source>
        <dbReference type="Proteomes" id="UP000185221"/>
    </source>
</evidence>
<dbReference type="RefSeq" id="WP_074226023.1">
    <property type="nucleotide sequence ID" value="NZ_FSRC01000002.1"/>
</dbReference>
<dbReference type="STRING" id="226505.SAMN05444394_3272"/>
<dbReference type="AlphaFoldDB" id="A0A1N6GI65"/>
<evidence type="ECO:0008006" key="3">
    <source>
        <dbReference type="Google" id="ProtNLM"/>
    </source>
</evidence>
<keyword evidence="2" id="KW-1185">Reference proteome</keyword>
<protein>
    <recommendedName>
        <fullName evidence="3">UDP-glucuronosyltransferase</fullName>
    </recommendedName>
</protein>
<name>A0A1N6GI65_9BACT</name>
<dbReference type="Proteomes" id="UP000185221">
    <property type="component" value="Unassembled WGS sequence"/>
</dbReference>
<gene>
    <name evidence="1" type="ORF">SAMN05444394_3272</name>
</gene>
<sequence length="124" mass="14633">MFDFKFTPETYFQEDTTSVLLVRMQYPESQWGEQISIYAHWIEGKIQFEAVDFYGNDFMLYPSSSFEPLNFEDLVYLLEGIQVNQDSNEGNIEMTLYGIPKAESAFYPELKKYFEEKRENAGLD</sequence>